<evidence type="ECO:0000313" key="3">
    <source>
        <dbReference type="EMBL" id="KGM46625.1"/>
    </source>
</evidence>
<feature type="domain" description="N-terminal" evidence="1">
    <location>
        <begin position="7"/>
        <end position="120"/>
    </location>
</feature>
<name>A0A0A0E8V5_9RHOB</name>
<dbReference type="EMBL" id="AQQX01000029">
    <property type="protein sequence ID" value="KGM46625.1"/>
    <property type="molecule type" value="Genomic_DNA"/>
</dbReference>
<dbReference type="OrthoDB" id="9792687at2"/>
<evidence type="ECO:0000259" key="1">
    <source>
        <dbReference type="Pfam" id="PF08401"/>
    </source>
</evidence>
<dbReference type="eggNOG" id="COG4227">
    <property type="taxonomic scope" value="Bacteria"/>
</dbReference>
<dbReference type="Pfam" id="PF08401">
    <property type="entry name" value="ArdcN"/>
    <property type="match status" value="1"/>
</dbReference>
<protein>
    <submittedName>
        <fullName evidence="3">Antirestriction protein</fullName>
    </submittedName>
</protein>
<feature type="domain" description="Polyvalent protein metallopeptidase" evidence="2">
    <location>
        <begin position="149"/>
        <end position="272"/>
    </location>
</feature>
<dbReference type="InterPro" id="IPR017113">
    <property type="entry name" value="Antirestriction_ArdC"/>
</dbReference>
<evidence type="ECO:0000313" key="4">
    <source>
        <dbReference type="Proteomes" id="UP000030004"/>
    </source>
</evidence>
<dbReference type="Proteomes" id="UP000030004">
    <property type="component" value="Unassembled WGS sequence"/>
</dbReference>
<accession>A0A0A0E8V5</accession>
<dbReference type="InterPro" id="IPR013610">
    <property type="entry name" value="ArdC_N"/>
</dbReference>
<proteinExistence type="predicted"/>
<reference evidence="3 4" key="1">
    <citation type="journal article" date="2015" name="Antonie Van Leeuwenhoek">
        <title>Pseudooceanicola atlanticus gen. nov. sp. nov., isolated from surface seawater of the Atlantic Ocean and reclassification of Oceanicola batsensis, Oceanicola marinus, Oceanicola nitratireducens, Oceanicola nanhaiensis, Oceanicola antarcticus and Oceanicola flagellatus, as Pseudooceanicola batsensis comb. nov., Pseudooceanicola marinus comb. nov., Pseudooceanicola nitratireducens comb. nov., Pseudooceanicola nanhaiensis comb. nov., Pseudooceanicola antarcticus comb. nov., and Pseudooceanicola flagellatus comb. nov.</title>
        <authorList>
            <person name="Lai Q."/>
            <person name="Li G."/>
            <person name="Liu X."/>
            <person name="Du Y."/>
            <person name="Sun F."/>
            <person name="Shao Z."/>
        </authorList>
    </citation>
    <scope>NUCLEOTIDE SEQUENCE [LARGE SCALE GENOMIC DNA]</scope>
    <source>
        <strain evidence="3 4">22II-s11g</strain>
    </source>
</reference>
<dbReference type="STRING" id="1461694.ATO9_22875"/>
<organism evidence="3 4">
    <name type="scientific">Pseudooceanicola atlanticus</name>
    <dbReference type="NCBI Taxonomy" id="1461694"/>
    <lineage>
        <taxon>Bacteria</taxon>
        <taxon>Pseudomonadati</taxon>
        <taxon>Pseudomonadota</taxon>
        <taxon>Alphaproteobacteria</taxon>
        <taxon>Rhodobacterales</taxon>
        <taxon>Paracoccaceae</taxon>
        <taxon>Pseudooceanicola</taxon>
    </lineage>
</organism>
<keyword evidence="4" id="KW-1185">Reference proteome</keyword>
<dbReference type="AlphaFoldDB" id="A0A0A0E8V5"/>
<gene>
    <name evidence="3" type="ORF">ATO9_22875</name>
</gene>
<comment type="caution">
    <text evidence="3">The sequence shown here is derived from an EMBL/GenBank/DDBJ whole genome shotgun (WGS) entry which is preliminary data.</text>
</comment>
<evidence type="ECO:0000259" key="2">
    <source>
        <dbReference type="Pfam" id="PF18818"/>
    </source>
</evidence>
<dbReference type="RefSeq" id="WP_043754819.1">
    <property type="nucleotide sequence ID" value="NZ_AQQX01000029.1"/>
</dbReference>
<sequence>MTAEKFDVYSHVTNQIIAQIEAGTPPWRKPWTGGGVSVSLPERFNGEAYRGINILMLWATAMTKNYSSARWMTFNQAKQLGGHVRRGEKSATVVKYGTVEREDENGEERQIPYAKAYRVFNADQIEGLPAEFYILPDPPRDLGTEADPELEAFFAATGAQIDVTEEPRAYYNIKTDRIHMPPIGTFHRAAGYYGTLAHELTHWTGATKRLDRLGRFSDRKAYAFEELVAEIGNCMLCAQIGVEPEFDQSAAYVEGWLEAMKEDSRAIFRAASEAQKAVDYIMDRTAQADRMAAE</sequence>
<dbReference type="Pfam" id="PF18818">
    <property type="entry name" value="MPTase-PolyVal"/>
    <property type="match status" value="1"/>
</dbReference>
<dbReference type="GO" id="GO:0003697">
    <property type="term" value="F:single-stranded DNA binding"/>
    <property type="evidence" value="ECO:0007669"/>
    <property type="project" value="InterPro"/>
</dbReference>
<dbReference type="PIRSF" id="PIRSF037112">
    <property type="entry name" value="Antirestriction_ArdC"/>
    <property type="match status" value="1"/>
</dbReference>
<dbReference type="InterPro" id="IPR041459">
    <property type="entry name" value="MPTase-PolyVal"/>
</dbReference>